<dbReference type="Proteomes" id="UP001151760">
    <property type="component" value="Unassembled WGS sequence"/>
</dbReference>
<comment type="caution">
    <text evidence="1">The sequence shown here is derived from an EMBL/GenBank/DDBJ whole genome shotgun (WGS) entry which is preliminary data.</text>
</comment>
<reference evidence="1" key="2">
    <citation type="submission" date="2022-01" db="EMBL/GenBank/DDBJ databases">
        <authorList>
            <person name="Yamashiro T."/>
            <person name="Shiraishi A."/>
            <person name="Satake H."/>
            <person name="Nakayama K."/>
        </authorList>
    </citation>
    <scope>NUCLEOTIDE SEQUENCE</scope>
</reference>
<gene>
    <name evidence="1" type="ORF">Tco_0989779</name>
</gene>
<evidence type="ECO:0000313" key="1">
    <source>
        <dbReference type="EMBL" id="GJT54725.1"/>
    </source>
</evidence>
<sequence>MSTFVYRLVSTKKAANSNGNPKVQMTDKATTPTLNLFETLSTLVDGEEGWGNQTPSNNATLVVARINGLERQMVDGKLVLVDEHGKPLEMKSDEDEVEMPDDETSRYIASTSRGGFLKDDLDWFDGYKAQIYDLHEQILAFCNQFDIRLNSHVRK</sequence>
<keyword evidence="2" id="KW-1185">Reference proteome</keyword>
<protein>
    <submittedName>
        <fullName evidence="1">Uncharacterized protein</fullName>
    </submittedName>
</protein>
<organism evidence="1 2">
    <name type="scientific">Tanacetum coccineum</name>
    <dbReference type="NCBI Taxonomy" id="301880"/>
    <lineage>
        <taxon>Eukaryota</taxon>
        <taxon>Viridiplantae</taxon>
        <taxon>Streptophyta</taxon>
        <taxon>Embryophyta</taxon>
        <taxon>Tracheophyta</taxon>
        <taxon>Spermatophyta</taxon>
        <taxon>Magnoliopsida</taxon>
        <taxon>eudicotyledons</taxon>
        <taxon>Gunneridae</taxon>
        <taxon>Pentapetalae</taxon>
        <taxon>asterids</taxon>
        <taxon>campanulids</taxon>
        <taxon>Asterales</taxon>
        <taxon>Asteraceae</taxon>
        <taxon>Asteroideae</taxon>
        <taxon>Anthemideae</taxon>
        <taxon>Anthemidinae</taxon>
        <taxon>Tanacetum</taxon>
    </lineage>
</organism>
<reference evidence="1" key="1">
    <citation type="journal article" date="2022" name="Int. J. Mol. Sci.">
        <title>Draft Genome of Tanacetum Coccineum: Genomic Comparison of Closely Related Tanacetum-Family Plants.</title>
        <authorList>
            <person name="Yamashiro T."/>
            <person name="Shiraishi A."/>
            <person name="Nakayama K."/>
            <person name="Satake H."/>
        </authorList>
    </citation>
    <scope>NUCLEOTIDE SEQUENCE</scope>
</reference>
<dbReference type="EMBL" id="BQNB010016698">
    <property type="protein sequence ID" value="GJT54725.1"/>
    <property type="molecule type" value="Genomic_DNA"/>
</dbReference>
<accession>A0ABQ5EUV2</accession>
<evidence type="ECO:0000313" key="2">
    <source>
        <dbReference type="Proteomes" id="UP001151760"/>
    </source>
</evidence>
<name>A0ABQ5EUV2_9ASTR</name>
<proteinExistence type="predicted"/>